<keyword evidence="2" id="KW-0378">Hydrolase</keyword>
<sequence>MSAVLQPVLERPADGNAQGLVVLLHGVGSNAQSLAGFAATLDRRLHVLLPQAPLVFGPQAFGWFTVRFGAQGPVIDPAQAEAARLQVRAWLAAQQARLGLGPAQTVLAGFSQGGIITASVALTFPQQVSAFAVLCGRILPEIAPHVPGDVAAHGLQGLLVHGRQDDKLPYALAEAAAARLQALGVVHTLCGHDAGHTLLPAMQDDTRRWMHARLLSHG</sequence>
<dbReference type="PANTHER" id="PTHR10655">
    <property type="entry name" value="LYSOPHOSPHOLIPASE-RELATED"/>
    <property type="match status" value="1"/>
</dbReference>
<dbReference type="Gene3D" id="3.40.50.1820">
    <property type="entry name" value="alpha/beta hydrolase"/>
    <property type="match status" value="1"/>
</dbReference>
<gene>
    <name evidence="4" type="primary">estB_2</name>
    <name evidence="4" type="ORF">GAK31_03198</name>
</gene>
<organism evidence="4 5">
    <name type="scientific">Stenotrophomonas maltophilia</name>
    <name type="common">Pseudomonas maltophilia</name>
    <name type="synonym">Xanthomonas maltophilia</name>
    <dbReference type="NCBI Taxonomy" id="40324"/>
    <lineage>
        <taxon>Bacteria</taxon>
        <taxon>Pseudomonadati</taxon>
        <taxon>Pseudomonadota</taxon>
        <taxon>Gammaproteobacteria</taxon>
        <taxon>Lysobacterales</taxon>
        <taxon>Lysobacteraceae</taxon>
        <taxon>Stenotrophomonas</taxon>
        <taxon>Stenotrophomonas maltophilia group</taxon>
    </lineage>
</organism>
<dbReference type="SUPFAM" id="SSF53474">
    <property type="entry name" value="alpha/beta-Hydrolases"/>
    <property type="match status" value="1"/>
</dbReference>
<name>A0A7V8JKQ7_STEMA</name>
<evidence type="ECO:0000256" key="1">
    <source>
        <dbReference type="ARBA" id="ARBA00006499"/>
    </source>
</evidence>
<dbReference type="EMBL" id="WNDS01000004">
    <property type="protein sequence ID" value="KAF1014174.1"/>
    <property type="molecule type" value="Genomic_DNA"/>
</dbReference>
<evidence type="ECO:0000313" key="4">
    <source>
        <dbReference type="EMBL" id="KAF1014174.1"/>
    </source>
</evidence>
<evidence type="ECO:0000313" key="5">
    <source>
        <dbReference type="Proteomes" id="UP000487117"/>
    </source>
</evidence>
<dbReference type="InterPro" id="IPR029058">
    <property type="entry name" value="AB_hydrolase_fold"/>
</dbReference>
<accession>A0A7V8JKQ7</accession>
<feature type="domain" description="Phospholipase/carboxylesterase/thioesterase" evidence="3">
    <location>
        <begin position="14"/>
        <end position="199"/>
    </location>
</feature>
<protein>
    <submittedName>
        <fullName evidence="4">Carboxylesterase 2</fullName>
    </submittedName>
</protein>
<evidence type="ECO:0000259" key="3">
    <source>
        <dbReference type="Pfam" id="PF02230"/>
    </source>
</evidence>
<dbReference type="PANTHER" id="PTHR10655:SF17">
    <property type="entry name" value="LYSOPHOSPHOLIPASE-LIKE PROTEIN 1"/>
    <property type="match status" value="1"/>
</dbReference>
<dbReference type="InterPro" id="IPR003140">
    <property type="entry name" value="PLipase/COase/thioEstase"/>
</dbReference>
<comment type="caution">
    <text evidence="4">The sequence shown here is derived from an EMBL/GenBank/DDBJ whole genome shotgun (WGS) entry which is preliminary data.</text>
</comment>
<dbReference type="Proteomes" id="UP000487117">
    <property type="component" value="Unassembled WGS sequence"/>
</dbReference>
<reference evidence="5" key="1">
    <citation type="journal article" date="2020" name="MBio">
        <title>Horizontal gene transfer to a defensive symbiont with a reduced genome amongst a multipartite beetle microbiome.</title>
        <authorList>
            <person name="Waterworth S.C."/>
            <person name="Florez L.V."/>
            <person name="Rees E.R."/>
            <person name="Hertweck C."/>
            <person name="Kaltenpoth M."/>
            <person name="Kwan J.C."/>
        </authorList>
    </citation>
    <scope>NUCLEOTIDE SEQUENCE [LARGE SCALE GENOMIC DNA]</scope>
</reference>
<evidence type="ECO:0000256" key="2">
    <source>
        <dbReference type="ARBA" id="ARBA00022801"/>
    </source>
</evidence>
<proteinExistence type="inferred from homology"/>
<dbReference type="Pfam" id="PF02230">
    <property type="entry name" value="Abhydrolase_2"/>
    <property type="match status" value="1"/>
</dbReference>
<dbReference type="InterPro" id="IPR050565">
    <property type="entry name" value="LYPA1-2/EST-like"/>
</dbReference>
<dbReference type="AlphaFoldDB" id="A0A7V8JKQ7"/>
<comment type="similarity">
    <text evidence="1">Belongs to the AB hydrolase superfamily. AB hydrolase 2 family.</text>
</comment>
<dbReference type="GO" id="GO:0016787">
    <property type="term" value="F:hydrolase activity"/>
    <property type="evidence" value="ECO:0007669"/>
    <property type="project" value="UniProtKB-KW"/>
</dbReference>